<dbReference type="AlphaFoldDB" id="A0A8H5BJR5"/>
<feature type="region of interest" description="Disordered" evidence="1">
    <location>
        <begin position="147"/>
        <end position="166"/>
    </location>
</feature>
<dbReference type="PANTHER" id="PTHR15907">
    <property type="entry name" value="DUF614 FAMILY PROTEIN-RELATED"/>
    <property type="match status" value="1"/>
</dbReference>
<dbReference type="Pfam" id="PF04749">
    <property type="entry name" value="PLAC8"/>
    <property type="match status" value="1"/>
</dbReference>
<evidence type="ECO:0000313" key="2">
    <source>
        <dbReference type="EMBL" id="KAF5324378.1"/>
    </source>
</evidence>
<dbReference type="InterPro" id="IPR006461">
    <property type="entry name" value="PLAC_motif_containing"/>
</dbReference>
<accession>A0A8H5BJR5</accession>
<dbReference type="EMBL" id="JAACJJ010000016">
    <property type="protein sequence ID" value="KAF5324378.1"/>
    <property type="molecule type" value="Genomic_DNA"/>
</dbReference>
<organism evidence="2 3">
    <name type="scientific">Psilocybe cf. subviscida</name>
    <dbReference type="NCBI Taxonomy" id="2480587"/>
    <lineage>
        <taxon>Eukaryota</taxon>
        <taxon>Fungi</taxon>
        <taxon>Dikarya</taxon>
        <taxon>Basidiomycota</taxon>
        <taxon>Agaricomycotina</taxon>
        <taxon>Agaricomycetes</taxon>
        <taxon>Agaricomycetidae</taxon>
        <taxon>Agaricales</taxon>
        <taxon>Agaricineae</taxon>
        <taxon>Strophariaceae</taxon>
        <taxon>Psilocybe</taxon>
    </lineage>
</organism>
<gene>
    <name evidence="2" type="ORF">D9619_011357</name>
</gene>
<keyword evidence="3" id="KW-1185">Reference proteome</keyword>
<name>A0A8H5BJR5_9AGAR</name>
<dbReference type="NCBIfam" id="TIGR01571">
    <property type="entry name" value="A_thal_Cys_rich"/>
    <property type="match status" value="1"/>
</dbReference>
<dbReference type="OrthoDB" id="1045822at2759"/>
<feature type="compositionally biased region" description="Polar residues" evidence="1">
    <location>
        <begin position="150"/>
        <end position="166"/>
    </location>
</feature>
<comment type="caution">
    <text evidence="2">The sequence shown here is derived from an EMBL/GenBank/DDBJ whole genome shotgun (WGS) entry which is preliminary data.</text>
</comment>
<sequence>MAYANQQPMATPGMVVSNGNRNVKNLPVEADGREWSNGLFDCFADAGTCLIAWCFPCVIYSKNLKRYEHLNTKGYPDPENGGGIFNGDCVTHGCLTFCGCGFVMQMGTRRNIRARYNIKGGSGGDCCTSYCCTPCELTQESREIELEEQSYGQQPGFVQQESYGKA</sequence>
<evidence type="ECO:0000256" key="1">
    <source>
        <dbReference type="SAM" id="MobiDB-lite"/>
    </source>
</evidence>
<evidence type="ECO:0008006" key="4">
    <source>
        <dbReference type="Google" id="ProtNLM"/>
    </source>
</evidence>
<proteinExistence type="predicted"/>
<evidence type="ECO:0000313" key="3">
    <source>
        <dbReference type="Proteomes" id="UP000567179"/>
    </source>
</evidence>
<dbReference type="Proteomes" id="UP000567179">
    <property type="component" value="Unassembled WGS sequence"/>
</dbReference>
<reference evidence="2 3" key="1">
    <citation type="journal article" date="2020" name="ISME J.">
        <title>Uncovering the hidden diversity of litter-decomposition mechanisms in mushroom-forming fungi.</title>
        <authorList>
            <person name="Floudas D."/>
            <person name="Bentzer J."/>
            <person name="Ahren D."/>
            <person name="Johansson T."/>
            <person name="Persson P."/>
            <person name="Tunlid A."/>
        </authorList>
    </citation>
    <scope>NUCLEOTIDE SEQUENCE [LARGE SCALE GENOMIC DNA]</scope>
    <source>
        <strain evidence="2 3">CBS 101986</strain>
    </source>
</reference>
<protein>
    <recommendedName>
        <fullName evidence="4">PLAC8-domain-containing protein</fullName>
    </recommendedName>
</protein>